<gene>
    <name evidence="2" type="ORF">FM125_02820</name>
</gene>
<proteinExistence type="predicted"/>
<evidence type="ECO:0000313" key="2">
    <source>
        <dbReference type="EMBL" id="SJN19925.1"/>
    </source>
</evidence>
<dbReference type="EMBL" id="FUKP01000018">
    <property type="protein sequence ID" value="SJN19925.1"/>
    <property type="molecule type" value="Genomic_DNA"/>
</dbReference>
<name>A0A1R4IJN3_9MICC</name>
<evidence type="ECO:0000313" key="3">
    <source>
        <dbReference type="Proteomes" id="UP000196230"/>
    </source>
</evidence>
<feature type="region of interest" description="Disordered" evidence="1">
    <location>
        <begin position="1"/>
        <end position="43"/>
    </location>
</feature>
<evidence type="ECO:0000256" key="1">
    <source>
        <dbReference type="SAM" id="MobiDB-lite"/>
    </source>
</evidence>
<sequence length="43" mass="4235">MPDSLRPRTHGAAVGWGSSPAAVGPPDGPSTSPGVHDHDCCPG</sequence>
<dbReference type="Proteomes" id="UP000196230">
    <property type="component" value="Unassembled WGS sequence"/>
</dbReference>
<dbReference type="AlphaFoldDB" id="A0A1R4IJN3"/>
<reference evidence="2 3" key="1">
    <citation type="submission" date="2017-02" db="EMBL/GenBank/DDBJ databases">
        <authorList>
            <person name="Peterson S.W."/>
        </authorList>
    </citation>
    <scope>NUCLEOTIDE SEQUENCE [LARGE SCALE GENOMIC DNA]</scope>
    <source>
        <strain evidence="2 3">2B3F</strain>
    </source>
</reference>
<organism evidence="2 3">
    <name type="scientific">Micrococcus lylae</name>
    <dbReference type="NCBI Taxonomy" id="1273"/>
    <lineage>
        <taxon>Bacteria</taxon>
        <taxon>Bacillati</taxon>
        <taxon>Actinomycetota</taxon>
        <taxon>Actinomycetes</taxon>
        <taxon>Micrococcales</taxon>
        <taxon>Micrococcaceae</taxon>
        <taxon>Micrococcus</taxon>
    </lineage>
</organism>
<accession>A0A1R4IJN3</accession>
<protein>
    <submittedName>
        <fullName evidence="2">Uncharacterized protein</fullName>
    </submittedName>
</protein>